<organism evidence="8 9">
    <name type="scientific">Pseudoduganella namucuonensis</name>
    <dbReference type="NCBI Taxonomy" id="1035707"/>
    <lineage>
        <taxon>Bacteria</taxon>
        <taxon>Pseudomonadati</taxon>
        <taxon>Pseudomonadota</taxon>
        <taxon>Betaproteobacteria</taxon>
        <taxon>Burkholderiales</taxon>
        <taxon>Oxalobacteraceae</taxon>
        <taxon>Telluria group</taxon>
        <taxon>Pseudoduganella</taxon>
    </lineage>
</organism>
<dbReference type="InterPro" id="IPR013189">
    <property type="entry name" value="Glyco_hydro_32_C"/>
</dbReference>
<feature type="domain" description="Glycosyl hydrolase family 32 C-terminal" evidence="7">
    <location>
        <begin position="410"/>
        <end position="539"/>
    </location>
</feature>
<dbReference type="SUPFAM" id="SSF75005">
    <property type="entry name" value="Arabinanase/levansucrase/invertase"/>
    <property type="match status" value="1"/>
</dbReference>
<gene>
    <name evidence="8" type="ORF">SAMN05216552_1013120</name>
</gene>
<dbReference type="Proteomes" id="UP000199391">
    <property type="component" value="Unassembled WGS sequence"/>
</dbReference>
<dbReference type="SUPFAM" id="SSF49899">
    <property type="entry name" value="Concanavalin A-like lectins/glucanases"/>
    <property type="match status" value="1"/>
</dbReference>
<dbReference type="InterPro" id="IPR013148">
    <property type="entry name" value="Glyco_hydro_32_N"/>
</dbReference>
<dbReference type="Pfam" id="PF00251">
    <property type="entry name" value="Glyco_hydro_32N"/>
    <property type="match status" value="1"/>
</dbReference>
<evidence type="ECO:0000313" key="8">
    <source>
        <dbReference type="EMBL" id="SFU89676.1"/>
    </source>
</evidence>
<dbReference type="Gene3D" id="2.60.120.560">
    <property type="entry name" value="Exo-inulinase, domain 1"/>
    <property type="match status" value="1"/>
</dbReference>
<dbReference type="PROSITE" id="PS51257">
    <property type="entry name" value="PROKAR_LIPOPROTEIN"/>
    <property type="match status" value="1"/>
</dbReference>
<dbReference type="CDD" id="cd18622">
    <property type="entry name" value="GH32_Inu-like"/>
    <property type="match status" value="1"/>
</dbReference>
<dbReference type="Gene3D" id="2.115.10.20">
    <property type="entry name" value="Glycosyl hydrolase domain, family 43"/>
    <property type="match status" value="1"/>
</dbReference>
<evidence type="ECO:0000256" key="2">
    <source>
        <dbReference type="ARBA" id="ARBA00022801"/>
    </source>
</evidence>
<dbReference type="STRING" id="1035707.SAMN05216552_1013120"/>
<dbReference type="Pfam" id="PF08244">
    <property type="entry name" value="Glyco_hydro_32C"/>
    <property type="match status" value="1"/>
</dbReference>
<keyword evidence="2 4" id="KW-0378">Hydrolase</keyword>
<dbReference type="GO" id="GO:0005737">
    <property type="term" value="C:cytoplasm"/>
    <property type="evidence" value="ECO:0007669"/>
    <property type="project" value="TreeGrafter"/>
</dbReference>
<sequence>MSGDMKITTEKPRAAEMLAAGIAAAAISGCAQVPAGQPRAEYDQPHRPQLSYTPERNWMNDPNGLVHHDGEYHMFYQYNPNGAGWGDMSWGHAVSPDLLHWRELPLALTVEKDDKGGVTQMFFSGSAVVDTDNTSGLGQPGKPAMVAMYTSVYPQDFTLANGRRVRAGQQSQSLAYSLDKGRSWTQYAGNPVIEQPPAPYADEYREFRDPKVFWYAPERKWVMVAVLAHRHKTVLYSSTDLRNWRYMSEFGPAGAVGGMWECPDLFELAVDGDPARSKWVMVMNLNPGGPAGGSGAQYFVGRFDGATFQAERDEWLDGGADFYAAVSWNGAPDGRRVLLGWMSNWLYAHDLPAAAWRGAQSVPRELGLRTIDGQVRLTQQPVTGFDGLRRAAVARGGRAVAEGVTPLPQARGPAGALDIDMLLAPGGAARAGVTVHAGPNGEGTVVGYDRERGEVYVDRRNAGDASFHAAFAARHAAPMALRDGAIRLRILVDRSSVTVFAGEGELTLSSQVFPRAGSDGVALFAEGGAAELRALQIWPLASIWAKPAEIPEAIRDGGR</sequence>
<evidence type="ECO:0000256" key="3">
    <source>
        <dbReference type="ARBA" id="ARBA00023295"/>
    </source>
</evidence>
<evidence type="ECO:0000259" key="6">
    <source>
        <dbReference type="Pfam" id="PF00251"/>
    </source>
</evidence>
<evidence type="ECO:0000256" key="5">
    <source>
        <dbReference type="SAM" id="MobiDB-lite"/>
    </source>
</evidence>
<evidence type="ECO:0000313" key="9">
    <source>
        <dbReference type="Proteomes" id="UP000199391"/>
    </source>
</evidence>
<name>A0A1I7JX04_9BURK</name>
<dbReference type="GO" id="GO:0004575">
    <property type="term" value="F:sucrose alpha-glucosidase activity"/>
    <property type="evidence" value="ECO:0007669"/>
    <property type="project" value="TreeGrafter"/>
</dbReference>
<accession>A0A1I7JX04</accession>
<dbReference type="InterPro" id="IPR013320">
    <property type="entry name" value="ConA-like_dom_sf"/>
</dbReference>
<dbReference type="PANTHER" id="PTHR42800">
    <property type="entry name" value="EXOINULINASE INUD (AFU_ORTHOLOGUE AFUA_5G00480)"/>
    <property type="match status" value="1"/>
</dbReference>
<dbReference type="PANTHER" id="PTHR42800:SF1">
    <property type="entry name" value="EXOINULINASE INUD (AFU_ORTHOLOGUE AFUA_5G00480)"/>
    <property type="match status" value="1"/>
</dbReference>
<reference evidence="9" key="1">
    <citation type="submission" date="2016-10" db="EMBL/GenBank/DDBJ databases">
        <authorList>
            <person name="Varghese N."/>
            <person name="Submissions S."/>
        </authorList>
    </citation>
    <scope>NUCLEOTIDE SEQUENCE [LARGE SCALE GENOMIC DNA]</scope>
    <source>
        <strain evidence="9">CGMCC 1.11014</strain>
    </source>
</reference>
<keyword evidence="9" id="KW-1185">Reference proteome</keyword>
<evidence type="ECO:0000259" key="7">
    <source>
        <dbReference type="Pfam" id="PF08244"/>
    </source>
</evidence>
<dbReference type="SMART" id="SM00640">
    <property type="entry name" value="Glyco_32"/>
    <property type="match status" value="1"/>
</dbReference>
<evidence type="ECO:0000256" key="4">
    <source>
        <dbReference type="RuleBase" id="RU362110"/>
    </source>
</evidence>
<dbReference type="AlphaFoldDB" id="A0A1I7JX04"/>
<protein>
    <submittedName>
        <fullName evidence="8">Levanase</fullName>
    </submittedName>
</protein>
<feature type="region of interest" description="Disordered" evidence="5">
    <location>
        <begin position="36"/>
        <end position="56"/>
    </location>
</feature>
<dbReference type="EMBL" id="FPBO01000013">
    <property type="protein sequence ID" value="SFU89676.1"/>
    <property type="molecule type" value="Genomic_DNA"/>
</dbReference>
<proteinExistence type="inferred from homology"/>
<dbReference type="InterPro" id="IPR023296">
    <property type="entry name" value="Glyco_hydro_beta-prop_sf"/>
</dbReference>
<dbReference type="InterPro" id="IPR001362">
    <property type="entry name" value="Glyco_hydro_32"/>
</dbReference>
<feature type="domain" description="Glycosyl hydrolase family 32 N-terminal" evidence="6">
    <location>
        <begin position="53"/>
        <end position="381"/>
    </location>
</feature>
<keyword evidence="3 4" id="KW-0326">Glycosidase</keyword>
<dbReference type="GO" id="GO:0005987">
    <property type="term" value="P:sucrose catabolic process"/>
    <property type="evidence" value="ECO:0007669"/>
    <property type="project" value="TreeGrafter"/>
</dbReference>
<comment type="similarity">
    <text evidence="1 4">Belongs to the glycosyl hydrolase 32 family.</text>
</comment>
<evidence type="ECO:0000256" key="1">
    <source>
        <dbReference type="ARBA" id="ARBA00009902"/>
    </source>
</evidence>